<comment type="catalytic activity">
    <reaction evidence="1 10">
        <text>Endohydrolysis of (1-&gt;4)-beta-D-xylosidic linkages in xylans.</text>
        <dbReference type="EC" id="3.2.1.8"/>
    </reaction>
</comment>
<evidence type="ECO:0000256" key="5">
    <source>
        <dbReference type="ARBA" id="ARBA00022801"/>
    </source>
</evidence>
<dbReference type="SUPFAM" id="SSF49384">
    <property type="entry name" value="Carbohydrate-binding domain"/>
    <property type="match status" value="1"/>
</dbReference>
<dbReference type="RefSeq" id="WP_184887741.1">
    <property type="nucleotide sequence ID" value="NZ_BAAAHD010000015.1"/>
</dbReference>
<feature type="signal peptide" evidence="11">
    <location>
        <begin position="1"/>
        <end position="28"/>
    </location>
</feature>
<reference evidence="17" key="2">
    <citation type="journal article" date="2019" name="Int. J. Syst. Evol. Microbiol.">
        <title>The Global Catalogue of Microorganisms (GCM) 10K type strain sequencing project: providing services to taxonomists for standard genome sequencing and annotation.</title>
        <authorList>
            <consortium name="The Broad Institute Genomics Platform"/>
            <consortium name="The Broad Institute Genome Sequencing Center for Infectious Disease"/>
            <person name="Wu L."/>
            <person name="Ma J."/>
        </authorList>
    </citation>
    <scope>NUCLEOTIDE SEQUENCE [LARGE SCALE GENOMIC DNA]</scope>
    <source>
        <strain evidence="17">JCM 10667</strain>
    </source>
</reference>
<evidence type="ECO:0000256" key="9">
    <source>
        <dbReference type="PROSITE-ProRule" id="PRU10061"/>
    </source>
</evidence>
<feature type="active site" description="Nucleophile" evidence="9">
    <location>
        <position position="262"/>
    </location>
</feature>
<keyword evidence="8 10" id="KW-0624">Polysaccharide degradation</keyword>
<dbReference type="Proteomes" id="UP001501427">
    <property type="component" value="Unassembled WGS sequence"/>
</dbReference>
<feature type="domain" description="CBM2" evidence="12">
    <location>
        <begin position="349"/>
        <end position="453"/>
    </location>
</feature>
<accession>A0A7W7N005</accession>
<evidence type="ECO:0000313" key="15">
    <source>
        <dbReference type="EMBL" id="MBB4777353.1"/>
    </source>
</evidence>
<reference evidence="15 16" key="3">
    <citation type="submission" date="2020-08" db="EMBL/GenBank/DDBJ databases">
        <title>Sequencing the genomes of 1000 actinobacteria strains.</title>
        <authorList>
            <person name="Klenk H.-P."/>
        </authorList>
    </citation>
    <scope>NUCLEOTIDE SEQUENCE [LARGE SCALE GENOMIC DNA]</scope>
    <source>
        <strain evidence="15 16">DSM 44772</strain>
    </source>
</reference>
<dbReference type="EMBL" id="JACHMV010000001">
    <property type="protein sequence ID" value="MBB4777353.1"/>
    <property type="molecule type" value="Genomic_DNA"/>
</dbReference>
<dbReference type="GO" id="GO:0030247">
    <property type="term" value="F:polysaccharide binding"/>
    <property type="evidence" value="ECO:0007669"/>
    <property type="project" value="UniProtKB-UniRule"/>
</dbReference>
<reference evidence="14" key="1">
    <citation type="journal article" date="2014" name="Int. J. Syst. Evol. Microbiol.">
        <title>Complete genome of a new Firmicutes species belonging to the dominant human colonic microbiota ('Ruminococcus bicirculans') reveals two chromosomes and a selective capacity to utilize plant glucans.</title>
        <authorList>
            <consortium name="NISC Comparative Sequencing Program"/>
            <person name="Wegmann U."/>
            <person name="Louis P."/>
            <person name="Goesmann A."/>
            <person name="Henrissat B."/>
            <person name="Duncan S.H."/>
            <person name="Flint H.J."/>
        </authorList>
    </citation>
    <scope>NUCLEOTIDE SEQUENCE</scope>
    <source>
        <strain evidence="14">JCM 10667</strain>
    </source>
</reference>
<dbReference type="GO" id="GO:0031176">
    <property type="term" value="F:endo-1,4-beta-xylanase activity"/>
    <property type="evidence" value="ECO:0007669"/>
    <property type="project" value="UniProtKB-EC"/>
</dbReference>
<dbReference type="Pfam" id="PF00553">
    <property type="entry name" value="CBM_2"/>
    <property type="match status" value="1"/>
</dbReference>
<sequence>MRRALTAVLGAATLLLAVLVAGAPPASAASTLKEAAAAKGIVFGTAAAQSHMGESAYVSTLNREFNQLTPENEMKWETTEPSRNSFNYGAADQLVGHAQSQGMAVRGHTLVWHSQLPDWVEGISSRTELLDVMRNHISNVAGHFRGDIDYWDVVNEAFQDGSGARRDTVFQRVIGDDYIEEAFRAARAADPGAELCYNDYNIDGRNAKSDAVYAMVQDFKRRGVPIDCVGLQAHLIVGSLPGDIQANIQRFADLGVNVYITELDIRMQTPPNSQKLAQQASDYRAVTSACVAVAACKGITVWGVTDKYSWVPDVFEGEGAALLFDDDYNKKPAYDATLEALGGDPGDPDDPGDGSVTCTYTRTAQWNNGFNGQVTITAGSSAVSSWTAVLTMNSGQDIQALWNGTPTRNGNVVTVKPAGWNSNLAAGASASFGFTASAPNGNVSDPALACSTP</sequence>
<dbReference type="PROSITE" id="PS00561">
    <property type="entry name" value="CBM2_A"/>
    <property type="match status" value="1"/>
</dbReference>
<dbReference type="PRINTS" id="PR00134">
    <property type="entry name" value="GLHYDRLASE10"/>
</dbReference>
<dbReference type="EMBL" id="BAAAHD010000015">
    <property type="protein sequence ID" value="GAA0554085.1"/>
    <property type="molecule type" value="Genomic_DNA"/>
</dbReference>
<keyword evidence="3 15" id="KW-0858">Xylan degradation</keyword>
<evidence type="ECO:0000313" key="14">
    <source>
        <dbReference type="EMBL" id="GAA0554085.1"/>
    </source>
</evidence>
<dbReference type="PROSITE" id="PS51173">
    <property type="entry name" value="CBM2"/>
    <property type="match status" value="1"/>
</dbReference>
<evidence type="ECO:0000256" key="8">
    <source>
        <dbReference type="ARBA" id="ARBA00023326"/>
    </source>
</evidence>
<feature type="chain" id="PRO_5031272907" description="Beta-xylanase" evidence="11">
    <location>
        <begin position="29"/>
        <end position="453"/>
    </location>
</feature>
<dbReference type="PROSITE" id="PS00591">
    <property type="entry name" value="GH10_1"/>
    <property type="match status" value="1"/>
</dbReference>
<dbReference type="Proteomes" id="UP000549343">
    <property type="component" value="Unassembled WGS sequence"/>
</dbReference>
<evidence type="ECO:0000259" key="13">
    <source>
        <dbReference type="PROSITE" id="PS51760"/>
    </source>
</evidence>
<dbReference type="Gene3D" id="2.60.40.290">
    <property type="match status" value="1"/>
</dbReference>
<keyword evidence="7 10" id="KW-0326">Glycosidase</keyword>
<comment type="similarity">
    <text evidence="2 10">Belongs to the glycosyl hydrolase 10 (cellulase F) family.</text>
</comment>
<keyword evidence="17" id="KW-1185">Reference proteome</keyword>
<evidence type="ECO:0000313" key="17">
    <source>
        <dbReference type="Proteomes" id="UP001501427"/>
    </source>
</evidence>
<dbReference type="PANTHER" id="PTHR31490">
    <property type="entry name" value="GLYCOSYL HYDROLASE"/>
    <property type="match status" value="1"/>
</dbReference>
<dbReference type="GO" id="GO:0045493">
    <property type="term" value="P:xylan catabolic process"/>
    <property type="evidence" value="ECO:0007669"/>
    <property type="project" value="UniProtKB-KW"/>
</dbReference>
<dbReference type="InterPro" id="IPR008965">
    <property type="entry name" value="CBM2/CBM3_carb-bd_dom_sf"/>
</dbReference>
<comment type="caution">
    <text evidence="15">The sequence shown here is derived from an EMBL/GenBank/DDBJ whole genome shotgun (WGS) entry which is preliminary data.</text>
</comment>
<reference evidence="14" key="4">
    <citation type="submission" date="2023-12" db="EMBL/GenBank/DDBJ databases">
        <authorList>
            <person name="Sun Q."/>
            <person name="Inoue M."/>
        </authorList>
    </citation>
    <scope>NUCLEOTIDE SEQUENCE</scope>
    <source>
        <strain evidence="14">JCM 10667</strain>
    </source>
</reference>
<dbReference type="InterPro" id="IPR012291">
    <property type="entry name" value="CBM2_carb-bd_dom_sf"/>
</dbReference>
<dbReference type="InterPro" id="IPR044846">
    <property type="entry name" value="GH10"/>
</dbReference>
<feature type="domain" description="GH10" evidence="13">
    <location>
        <begin position="26"/>
        <end position="340"/>
    </location>
</feature>
<organism evidence="15 16">
    <name type="scientific">Actinomadura livida</name>
    <dbReference type="NCBI Taxonomy" id="79909"/>
    <lineage>
        <taxon>Bacteria</taxon>
        <taxon>Bacillati</taxon>
        <taxon>Actinomycetota</taxon>
        <taxon>Actinomycetes</taxon>
        <taxon>Streptosporangiales</taxon>
        <taxon>Thermomonosporaceae</taxon>
        <taxon>Actinomadura</taxon>
    </lineage>
</organism>
<dbReference type="PROSITE" id="PS51760">
    <property type="entry name" value="GH10_2"/>
    <property type="match status" value="1"/>
</dbReference>
<dbReference type="InterPro" id="IPR018366">
    <property type="entry name" value="CBM2_CS"/>
</dbReference>
<dbReference type="SUPFAM" id="SSF51445">
    <property type="entry name" value="(Trans)glycosidases"/>
    <property type="match status" value="1"/>
</dbReference>
<dbReference type="PANTHER" id="PTHR31490:SF88">
    <property type="entry name" value="BETA-XYLANASE"/>
    <property type="match status" value="1"/>
</dbReference>
<evidence type="ECO:0000313" key="16">
    <source>
        <dbReference type="Proteomes" id="UP000549343"/>
    </source>
</evidence>
<evidence type="ECO:0000256" key="3">
    <source>
        <dbReference type="ARBA" id="ARBA00022651"/>
    </source>
</evidence>
<evidence type="ECO:0000256" key="7">
    <source>
        <dbReference type="ARBA" id="ARBA00023295"/>
    </source>
</evidence>
<dbReference type="InterPro" id="IPR001000">
    <property type="entry name" value="GH10_dom"/>
</dbReference>
<name>A0A7W7N005_9ACTN</name>
<protein>
    <recommendedName>
        <fullName evidence="10">Beta-xylanase</fullName>
        <ecNumber evidence="10">3.2.1.8</ecNumber>
    </recommendedName>
</protein>
<dbReference type="AlphaFoldDB" id="A0A7W7N005"/>
<evidence type="ECO:0000256" key="4">
    <source>
        <dbReference type="ARBA" id="ARBA00022729"/>
    </source>
</evidence>
<gene>
    <name evidence="15" type="ORF">F4557_005771</name>
    <name evidence="14" type="ORF">GCM10009546_15070</name>
</gene>
<proteinExistence type="inferred from homology"/>
<evidence type="ECO:0000256" key="2">
    <source>
        <dbReference type="ARBA" id="ARBA00007495"/>
    </source>
</evidence>
<dbReference type="EC" id="3.2.1.8" evidence="10"/>
<dbReference type="Gene3D" id="3.20.20.80">
    <property type="entry name" value="Glycosidases"/>
    <property type="match status" value="1"/>
</dbReference>
<evidence type="ECO:0000256" key="1">
    <source>
        <dbReference type="ARBA" id="ARBA00000681"/>
    </source>
</evidence>
<evidence type="ECO:0000256" key="10">
    <source>
        <dbReference type="RuleBase" id="RU361174"/>
    </source>
</evidence>
<dbReference type="InterPro" id="IPR017853">
    <property type="entry name" value="GH"/>
</dbReference>
<keyword evidence="6 10" id="KW-0119">Carbohydrate metabolism</keyword>
<dbReference type="InterPro" id="IPR001919">
    <property type="entry name" value="CBD2"/>
</dbReference>
<dbReference type="InterPro" id="IPR031158">
    <property type="entry name" value="GH10_AS"/>
</dbReference>
<keyword evidence="5 10" id="KW-0378">Hydrolase</keyword>
<dbReference type="Pfam" id="PF00331">
    <property type="entry name" value="Glyco_hydro_10"/>
    <property type="match status" value="1"/>
</dbReference>
<evidence type="ECO:0000259" key="12">
    <source>
        <dbReference type="PROSITE" id="PS51173"/>
    </source>
</evidence>
<evidence type="ECO:0000256" key="6">
    <source>
        <dbReference type="ARBA" id="ARBA00023277"/>
    </source>
</evidence>
<dbReference type="SMART" id="SM00637">
    <property type="entry name" value="CBD_II"/>
    <property type="match status" value="1"/>
</dbReference>
<dbReference type="SMART" id="SM00633">
    <property type="entry name" value="Glyco_10"/>
    <property type="match status" value="1"/>
</dbReference>
<keyword evidence="4 11" id="KW-0732">Signal</keyword>
<evidence type="ECO:0000256" key="11">
    <source>
        <dbReference type="SAM" id="SignalP"/>
    </source>
</evidence>